<dbReference type="EMBL" id="CABT02000010">
    <property type="protein sequence ID" value="CCC09782.1"/>
    <property type="molecule type" value="Genomic_DNA"/>
</dbReference>
<dbReference type="KEGG" id="smp:10810834"/>
<evidence type="ECO:0000313" key="3">
    <source>
        <dbReference type="Proteomes" id="UP000001881"/>
    </source>
</evidence>
<dbReference type="HOGENOM" id="CLU_1928904_0_0_1"/>
<dbReference type="AlphaFoldDB" id="F7VWL4"/>
<gene>
    <name evidence="2" type="ORF">SMAC_03338</name>
</gene>
<feature type="compositionally biased region" description="Basic and acidic residues" evidence="1">
    <location>
        <begin position="85"/>
        <end position="100"/>
    </location>
</feature>
<feature type="region of interest" description="Disordered" evidence="1">
    <location>
        <begin position="69"/>
        <end position="100"/>
    </location>
</feature>
<comment type="caution">
    <text evidence="2">The sequence shown here is derived from an EMBL/GenBank/DDBJ whole genome shotgun (WGS) entry which is preliminary data.</text>
</comment>
<evidence type="ECO:0000256" key="1">
    <source>
        <dbReference type="SAM" id="MobiDB-lite"/>
    </source>
</evidence>
<sequence length="131" mass="14346">MSIFLSSQASLPTTAAALPAASSTWTSLIRSEPSLEFNPSSFPDTYLSEYFLPATDTLFPATPVLSLTTSSTTTPTQTCDAACQEEQRRQDEEDYNEKLDDYNRRTGTAYALVIALPIGRGGWGRRLRRGG</sequence>
<proteinExistence type="predicted"/>
<evidence type="ECO:0000313" key="2">
    <source>
        <dbReference type="EMBL" id="CCC09782.1"/>
    </source>
</evidence>
<keyword evidence="3" id="KW-1185">Reference proteome</keyword>
<organism evidence="2 3">
    <name type="scientific">Sordaria macrospora (strain ATCC MYA-333 / DSM 997 / K(L3346) / K-hell)</name>
    <dbReference type="NCBI Taxonomy" id="771870"/>
    <lineage>
        <taxon>Eukaryota</taxon>
        <taxon>Fungi</taxon>
        <taxon>Dikarya</taxon>
        <taxon>Ascomycota</taxon>
        <taxon>Pezizomycotina</taxon>
        <taxon>Sordariomycetes</taxon>
        <taxon>Sordariomycetidae</taxon>
        <taxon>Sordariales</taxon>
        <taxon>Sordariaceae</taxon>
        <taxon>Sordaria</taxon>
    </lineage>
</organism>
<accession>F7VWL4</accession>
<dbReference type="VEuPathDB" id="FungiDB:SMAC_03338"/>
<dbReference type="InParanoid" id="F7VWL4"/>
<feature type="compositionally biased region" description="Low complexity" evidence="1">
    <location>
        <begin position="69"/>
        <end position="78"/>
    </location>
</feature>
<dbReference type="Proteomes" id="UP000001881">
    <property type="component" value="Unassembled WGS sequence"/>
</dbReference>
<reference evidence="2 3" key="1">
    <citation type="journal article" date="2010" name="PLoS Genet.">
        <title>De novo assembly of a 40 Mb eukaryotic genome from short sequence reads: Sordaria macrospora, a model organism for fungal morphogenesis.</title>
        <authorList>
            <person name="Nowrousian M."/>
            <person name="Stajich J."/>
            <person name="Chu M."/>
            <person name="Engh I."/>
            <person name="Espagne E."/>
            <person name="Halliday K."/>
            <person name="Kamerewerd J."/>
            <person name="Kempken F."/>
            <person name="Knab B."/>
            <person name="Kuo H.C."/>
            <person name="Osiewacz H.D."/>
            <person name="Poeggeler S."/>
            <person name="Read N."/>
            <person name="Seiler S."/>
            <person name="Smith K."/>
            <person name="Zickler D."/>
            <person name="Kueck U."/>
            <person name="Freitag M."/>
        </authorList>
    </citation>
    <scope>NUCLEOTIDE SEQUENCE [LARGE SCALE GENOMIC DNA]</scope>
    <source>
        <strain evidence="3">ATCC MYA-333 / DSM 997 / K(L3346) / K-hell</strain>
        <tissue evidence="2">Mycelium</tissue>
    </source>
</reference>
<name>F7VWL4_SORMK</name>
<dbReference type="GeneID" id="10810834"/>
<protein>
    <submittedName>
        <fullName evidence="2">WGS project CABT00000000 data, contig 2.10</fullName>
    </submittedName>
</protein>